<comment type="similarity">
    <text evidence="1">Belongs to the MsrB Met sulfoxide reductase family.</text>
</comment>
<name>A0ABY3N044_9GAMM</name>
<keyword evidence="3 6" id="KW-0560">Oxidoreductase</keyword>
<dbReference type="InterPro" id="IPR011057">
    <property type="entry name" value="Mss4-like_sf"/>
</dbReference>
<dbReference type="Proteomes" id="UP000815846">
    <property type="component" value="Unassembled WGS sequence"/>
</dbReference>
<dbReference type="Pfam" id="PF01641">
    <property type="entry name" value="SelR"/>
    <property type="match status" value="1"/>
</dbReference>
<proteinExistence type="inferred from homology"/>
<dbReference type="PANTHER" id="PTHR10173">
    <property type="entry name" value="METHIONINE SULFOXIDE REDUCTASE"/>
    <property type="match status" value="1"/>
</dbReference>
<evidence type="ECO:0000256" key="4">
    <source>
        <dbReference type="ARBA" id="ARBA00048488"/>
    </source>
</evidence>
<feature type="domain" description="MsrB" evidence="5">
    <location>
        <begin position="3"/>
        <end position="124"/>
    </location>
</feature>
<dbReference type="PROSITE" id="PS51790">
    <property type="entry name" value="MSRB"/>
    <property type="match status" value="1"/>
</dbReference>
<evidence type="ECO:0000259" key="5">
    <source>
        <dbReference type="PROSITE" id="PS51790"/>
    </source>
</evidence>
<protein>
    <recommendedName>
        <fullName evidence="2">peptide-methionine (R)-S-oxide reductase</fullName>
        <ecNumber evidence="2">1.8.4.12</ecNumber>
    </recommendedName>
</protein>
<evidence type="ECO:0000313" key="6">
    <source>
        <dbReference type="EMBL" id="TYK66845.1"/>
    </source>
</evidence>
<dbReference type="Gene3D" id="2.170.150.20">
    <property type="entry name" value="Peptide methionine sulfoxide reductase"/>
    <property type="match status" value="1"/>
</dbReference>
<dbReference type="EMBL" id="PJAI02000002">
    <property type="protein sequence ID" value="TYK66845.1"/>
    <property type="molecule type" value="Genomic_DNA"/>
</dbReference>
<reference evidence="6 7" key="1">
    <citation type="submission" date="2019-08" db="EMBL/GenBank/DDBJ databases">
        <title>Microbe sample from Colwellia echini.</title>
        <authorList>
            <person name="Christiansen L."/>
            <person name="Pathiraja D."/>
            <person name="Schultz-Johansen M."/>
            <person name="Choi I.-G."/>
            <person name="Stougaard P."/>
        </authorList>
    </citation>
    <scope>NUCLEOTIDE SEQUENCE [LARGE SCALE GENOMIC DNA]</scope>
    <source>
        <strain evidence="6 7">A3</strain>
    </source>
</reference>
<dbReference type="NCBIfam" id="TIGR00357">
    <property type="entry name" value="peptide-methionine (R)-S-oxide reductase MsrB"/>
    <property type="match status" value="1"/>
</dbReference>
<organism evidence="6 7">
    <name type="scientific">Colwellia echini</name>
    <dbReference type="NCBI Taxonomy" id="1982103"/>
    <lineage>
        <taxon>Bacteria</taxon>
        <taxon>Pseudomonadati</taxon>
        <taxon>Pseudomonadota</taxon>
        <taxon>Gammaproteobacteria</taxon>
        <taxon>Alteromonadales</taxon>
        <taxon>Colwelliaceae</taxon>
        <taxon>Colwellia</taxon>
    </lineage>
</organism>
<sequence>MNNDDYKEKLSDAAYKVCRLAATEQPFTGIYNDHWLAGTYLCACCDQPLFESDSKFNAGCGWPSFFASIEDKVAYLPDNTHNMQRVEIQCKNCQSHLGHVFDDGPEPTGKRYCVNSLSLAFKPA</sequence>
<evidence type="ECO:0000256" key="2">
    <source>
        <dbReference type="ARBA" id="ARBA00012499"/>
    </source>
</evidence>
<dbReference type="GO" id="GO:0033743">
    <property type="term" value="F:peptide-methionine (R)-S-oxide reductase activity"/>
    <property type="evidence" value="ECO:0007669"/>
    <property type="project" value="UniProtKB-EC"/>
</dbReference>
<evidence type="ECO:0000256" key="1">
    <source>
        <dbReference type="ARBA" id="ARBA00007174"/>
    </source>
</evidence>
<dbReference type="InterPro" id="IPR002579">
    <property type="entry name" value="Met_Sox_Rdtase_MsrB_dom"/>
</dbReference>
<comment type="catalytic activity">
    <reaction evidence="4">
        <text>L-methionyl-[protein] + [thioredoxin]-disulfide + H2O = L-methionyl-(R)-S-oxide-[protein] + [thioredoxin]-dithiol</text>
        <dbReference type="Rhea" id="RHEA:24164"/>
        <dbReference type="Rhea" id="RHEA-COMP:10698"/>
        <dbReference type="Rhea" id="RHEA-COMP:10700"/>
        <dbReference type="Rhea" id="RHEA-COMP:12313"/>
        <dbReference type="Rhea" id="RHEA-COMP:12314"/>
        <dbReference type="ChEBI" id="CHEBI:15377"/>
        <dbReference type="ChEBI" id="CHEBI:16044"/>
        <dbReference type="ChEBI" id="CHEBI:29950"/>
        <dbReference type="ChEBI" id="CHEBI:45764"/>
        <dbReference type="ChEBI" id="CHEBI:50058"/>
        <dbReference type="EC" id="1.8.4.12"/>
    </reaction>
</comment>
<keyword evidence="7" id="KW-1185">Reference proteome</keyword>
<accession>A0ABY3N044</accession>
<evidence type="ECO:0000313" key="7">
    <source>
        <dbReference type="Proteomes" id="UP000815846"/>
    </source>
</evidence>
<dbReference type="InterPro" id="IPR028427">
    <property type="entry name" value="Met_Sox_Rdtase_MsrB"/>
</dbReference>
<gene>
    <name evidence="6" type="primary">msrB</name>
    <name evidence="6" type="ORF">CWS31_003415</name>
</gene>
<dbReference type="RefSeq" id="WP_101344494.1">
    <property type="nucleotide sequence ID" value="NZ_PJAI02000002.1"/>
</dbReference>
<dbReference type="PANTHER" id="PTHR10173:SF52">
    <property type="entry name" value="METHIONINE-R-SULFOXIDE REDUCTASE B1"/>
    <property type="match status" value="1"/>
</dbReference>
<comment type="caution">
    <text evidence="6">The sequence shown here is derived from an EMBL/GenBank/DDBJ whole genome shotgun (WGS) entry which is preliminary data.</text>
</comment>
<dbReference type="EC" id="1.8.4.12" evidence="2"/>
<dbReference type="SUPFAM" id="SSF51316">
    <property type="entry name" value="Mss4-like"/>
    <property type="match status" value="1"/>
</dbReference>
<evidence type="ECO:0000256" key="3">
    <source>
        <dbReference type="ARBA" id="ARBA00023002"/>
    </source>
</evidence>